<evidence type="ECO:0000313" key="3">
    <source>
        <dbReference type="Proteomes" id="UP000278807"/>
    </source>
</evidence>
<dbReference type="WBParaSite" id="HNAJ_0000834101-mRNA-1">
    <property type="protein sequence ID" value="HNAJ_0000834101-mRNA-1"/>
    <property type="gene ID" value="HNAJ_0000834101"/>
</dbReference>
<feature type="domain" description="Trafficking protein particle complex subunit 13 N-terminal" evidence="1">
    <location>
        <begin position="25"/>
        <end position="185"/>
    </location>
</feature>
<dbReference type="GO" id="GO:1990072">
    <property type="term" value="C:TRAPPIII protein complex"/>
    <property type="evidence" value="ECO:0007669"/>
    <property type="project" value="TreeGrafter"/>
</dbReference>
<dbReference type="PANTHER" id="PTHR13134:SF3">
    <property type="entry name" value="TRAFFICKING PROTEIN PARTICLE COMPLEX SUBUNIT 13"/>
    <property type="match status" value="1"/>
</dbReference>
<dbReference type="PANTHER" id="PTHR13134">
    <property type="entry name" value="TRAFFICKING PROTEIN PARTICLE COMPLEX SUBUNIT 13"/>
    <property type="match status" value="1"/>
</dbReference>
<dbReference type="STRING" id="102285.A0A0R3TM23"/>
<dbReference type="OrthoDB" id="10250284at2759"/>
<evidence type="ECO:0000313" key="4">
    <source>
        <dbReference type="WBParaSite" id="HNAJ_0000834101-mRNA-1"/>
    </source>
</evidence>
<dbReference type="InterPro" id="IPR010378">
    <property type="entry name" value="TRAPPC13"/>
</dbReference>
<proteinExistence type="predicted"/>
<protein>
    <submittedName>
        <fullName evidence="4">Hydrocephalus-inducing protein homolog</fullName>
    </submittedName>
</protein>
<sequence>MEHSSASQTHLSRPLRFSIGLLARRLSRPSFVPLAPLVAEPLVDTQAGAWAKTHLANRQGLFGHLPESQLELGGPSDLLALSQNFGLLFIGETFSCHISLHNDSPYECRKVVLKAAVQGTREHTPLAIRGSSAGQLPTVVEGGGASGWTAAEGCRLRPQENFNAVIQHDLKEMGANTLLCTVTYEVRLPVSALQGSIIVPGGFQLPSGPLVTGIPAPKMMEHYLREITTQRLRFSPPGMSESATVHYFSSMSESATVHCFPFVSTVHCFSFVRALSSLSKLSNGFDSRQPGMSESATVHYFSSIRRVPLGLEFSPD</sequence>
<reference evidence="4" key="1">
    <citation type="submission" date="2017-02" db="UniProtKB">
        <authorList>
            <consortium name="WormBaseParasite"/>
        </authorList>
    </citation>
    <scope>IDENTIFICATION</scope>
</reference>
<name>A0A0R3TM23_RODNA</name>
<dbReference type="Pfam" id="PF06159">
    <property type="entry name" value="TRAPPC13_N"/>
    <property type="match status" value="1"/>
</dbReference>
<evidence type="ECO:0000313" key="2">
    <source>
        <dbReference type="EMBL" id="VDO04255.1"/>
    </source>
</evidence>
<keyword evidence="3" id="KW-1185">Reference proteome</keyword>
<reference evidence="2 3" key="2">
    <citation type="submission" date="2018-11" db="EMBL/GenBank/DDBJ databases">
        <authorList>
            <consortium name="Pathogen Informatics"/>
        </authorList>
    </citation>
    <scope>NUCLEOTIDE SEQUENCE [LARGE SCALE GENOMIC DNA]</scope>
</reference>
<gene>
    <name evidence="2" type="ORF">HNAJ_LOCUS8337</name>
</gene>
<dbReference type="InterPro" id="IPR055427">
    <property type="entry name" value="TRAPPC13_N"/>
</dbReference>
<evidence type="ECO:0000259" key="1">
    <source>
        <dbReference type="Pfam" id="PF06159"/>
    </source>
</evidence>
<dbReference type="AlphaFoldDB" id="A0A0R3TM23"/>
<dbReference type="EMBL" id="UZAE01012265">
    <property type="protein sequence ID" value="VDO04255.1"/>
    <property type="molecule type" value="Genomic_DNA"/>
</dbReference>
<dbReference type="Proteomes" id="UP000278807">
    <property type="component" value="Unassembled WGS sequence"/>
</dbReference>
<organism evidence="4">
    <name type="scientific">Rodentolepis nana</name>
    <name type="common">Dwarf tapeworm</name>
    <name type="synonym">Hymenolepis nana</name>
    <dbReference type="NCBI Taxonomy" id="102285"/>
    <lineage>
        <taxon>Eukaryota</taxon>
        <taxon>Metazoa</taxon>
        <taxon>Spiralia</taxon>
        <taxon>Lophotrochozoa</taxon>
        <taxon>Platyhelminthes</taxon>
        <taxon>Cestoda</taxon>
        <taxon>Eucestoda</taxon>
        <taxon>Cyclophyllidea</taxon>
        <taxon>Hymenolepididae</taxon>
        <taxon>Rodentolepis</taxon>
    </lineage>
</organism>
<accession>A0A0R3TM23</accession>